<accession>A0A399DWE7</accession>
<dbReference type="EC" id="3.5.1.93" evidence="3"/>
<dbReference type="GO" id="GO:0033968">
    <property type="term" value="F:glutaryl-7-aminocephalosporanic-acid acylase activity"/>
    <property type="evidence" value="ECO:0007669"/>
    <property type="project" value="UniProtKB-EC"/>
</dbReference>
<dbReference type="AlphaFoldDB" id="A0A399DWE7"/>
<evidence type="ECO:0000256" key="2">
    <source>
        <dbReference type="SAM" id="MobiDB-lite"/>
    </source>
</evidence>
<dbReference type="Proteomes" id="UP000265715">
    <property type="component" value="Unassembled WGS sequence"/>
</dbReference>
<dbReference type="PANTHER" id="PTHR34218:SF3">
    <property type="entry name" value="ACYL-HOMOSERINE LACTONE ACYLASE PVDQ"/>
    <property type="match status" value="1"/>
</dbReference>
<name>A0A399DWE7_9DEIN</name>
<dbReference type="Gene3D" id="3.60.20.10">
    <property type="entry name" value="Glutamine Phosphoribosylpyrophosphate, subunit 1, domain 1"/>
    <property type="match status" value="1"/>
</dbReference>
<dbReference type="PANTHER" id="PTHR34218">
    <property type="entry name" value="PEPTIDASE S45 PENICILLIN AMIDASE"/>
    <property type="match status" value="1"/>
</dbReference>
<feature type="region of interest" description="Disordered" evidence="2">
    <location>
        <begin position="245"/>
        <end position="266"/>
    </location>
</feature>
<dbReference type="Pfam" id="PF01804">
    <property type="entry name" value="Penicil_amidase"/>
    <property type="match status" value="1"/>
</dbReference>
<sequence length="266" mass="28671">MAPQLMIFREQRSIRLLAALAQGGATLEKMVEAAASTRSELADRLVPPLLEAARNAPDPLVRRAAGVLERWDRAFDPQSVGADLFSRWLLAMQPADRLASNLVAEPWDPARPLDTPQGLADPARALLALRVAALGLLGEAGTLERPWGEVVRARRGAYDVPGHGHLDPFGVFRVSGFAPAPGGRWDTAFGTTYVAAVEFGEVVRAKVLLSYGNSSQPGSPHNGDQLELFARKAMREALLSREAVEGSLERHERLDPSASDAVSRTA</sequence>
<organism evidence="3 4">
    <name type="scientific">Calidithermus terrae</name>
    <dbReference type="NCBI Taxonomy" id="1408545"/>
    <lineage>
        <taxon>Bacteria</taxon>
        <taxon>Thermotogati</taxon>
        <taxon>Deinococcota</taxon>
        <taxon>Deinococci</taxon>
        <taxon>Thermales</taxon>
        <taxon>Thermaceae</taxon>
        <taxon>Calidithermus</taxon>
    </lineage>
</organism>
<dbReference type="SUPFAM" id="SSF56235">
    <property type="entry name" value="N-terminal nucleophile aminohydrolases (Ntn hydrolases)"/>
    <property type="match status" value="1"/>
</dbReference>
<feature type="compositionally biased region" description="Basic and acidic residues" evidence="2">
    <location>
        <begin position="245"/>
        <end position="255"/>
    </location>
</feature>
<keyword evidence="4" id="KW-1185">Reference proteome</keyword>
<dbReference type="Gene3D" id="1.10.1400.10">
    <property type="match status" value="1"/>
</dbReference>
<protein>
    <submittedName>
        <fullName evidence="3">Glutaryl-7-aminocephalosporanic-acid acylase</fullName>
        <ecNumber evidence="3">3.5.1.93</ecNumber>
    </submittedName>
</protein>
<evidence type="ECO:0000313" key="3">
    <source>
        <dbReference type="EMBL" id="RIH74230.1"/>
    </source>
</evidence>
<comment type="caution">
    <text evidence="3">The sequence shown here is derived from an EMBL/GenBank/DDBJ whole genome shotgun (WGS) entry which is preliminary data.</text>
</comment>
<dbReference type="InterPro" id="IPR002692">
    <property type="entry name" value="S45"/>
</dbReference>
<reference evidence="3 4" key="1">
    <citation type="submission" date="2018-08" db="EMBL/GenBank/DDBJ databases">
        <title>Meiothermus terrae DSM 26712 genome sequencing project.</title>
        <authorList>
            <person name="Da Costa M.S."/>
            <person name="Albuquerque L."/>
            <person name="Raposo P."/>
            <person name="Froufe H.J.C."/>
            <person name="Barroso C.S."/>
            <person name="Egas C."/>
        </authorList>
    </citation>
    <scope>NUCLEOTIDE SEQUENCE [LARGE SCALE GENOMIC DNA]</scope>
    <source>
        <strain evidence="3 4">DSM 26712</strain>
    </source>
</reference>
<keyword evidence="1" id="KW-0732">Signal</keyword>
<dbReference type="GO" id="GO:0017000">
    <property type="term" value="P:antibiotic biosynthetic process"/>
    <property type="evidence" value="ECO:0007669"/>
    <property type="project" value="InterPro"/>
</dbReference>
<gene>
    <name evidence="3" type="ORF">Mterra_04104</name>
</gene>
<evidence type="ECO:0000313" key="4">
    <source>
        <dbReference type="Proteomes" id="UP000265715"/>
    </source>
</evidence>
<proteinExistence type="predicted"/>
<keyword evidence="3" id="KW-0378">Hydrolase</keyword>
<dbReference type="InterPro" id="IPR043147">
    <property type="entry name" value="Penicillin_amidase_A-knob"/>
</dbReference>
<dbReference type="InterPro" id="IPR029055">
    <property type="entry name" value="Ntn_hydrolases_N"/>
</dbReference>
<dbReference type="EMBL" id="QXDL01000436">
    <property type="protein sequence ID" value="RIH74230.1"/>
    <property type="molecule type" value="Genomic_DNA"/>
</dbReference>
<evidence type="ECO:0000256" key="1">
    <source>
        <dbReference type="ARBA" id="ARBA00022729"/>
    </source>
</evidence>